<name>A0A0F9MP65_9ZZZZ</name>
<reference evidence="1" key="1">
    <citation type="journal article" date="2015" name="Nature">
        <title>Complex archaea that bridge the gap between prokaryotes and eukaryotes.</title>
        <authorList>
            <person name="Spang A."/>
            <person name="Saw J.H."/>
            <person name="Jorgensen S.L."/>
            <person name="Zaremba-Niedzwiedzka K."/>
            <person name="Martijn J."/>
            <person name="Lind A.E."/>
            <person name="van Eijk R."/>
            <person name="Schleper C."/>
            <person name="Guy L."/>
            <person name="Ettema T.J."/>
        </authorList>
    </citation>
    <scope>NUCLEOTIDE SEQUENCE</scope>
</reference>
<proteinExistence type="predicted"/>
<accession>A0A0F9MP65</accession>
<evidence type="ECO:0000313" key="1">
    <source>
        <dbReference type="EMBL" id="KKM78580.1"/>
    </source>
</evidence>
<dbReference type="AlphaFoldDB" id="A0A0F9MP65"/>
<organism evidence="1">
    <name type="scientific">marine sediment metagenome</name>
    <dbReference type="NCBI Taxonomy" id="412755"/>
    <lineage>
        <taxon>unclassified sequences</taxon>
        <taxon>metagenomes</taxon>
        <taxon>ecological metagenomes</taxon>
    </lineage>
</organism>
<comment type="caution">
    <text evidence="1">The sequence shown here is derived from an EMBL/GenBank/DDBJ whole genome shotgun (WGS) entry which is preliminary data.</text>
</comment>
<dbReference type="EMBL" id="LAZR01008472">
    <property type="protein sequence ID" value="KKM78580.1"/>
    <property type="molecule type" value="Genomic_DNA"/>
</dbReference>
<protein>
    <submittedName>
        <fullName evidence="1">Uncharacterized protein</fullName>
    </submittedName>
</protein>
<sequence>MSIFDKLKLKPKLIELLLIKKDIEIEQLKIELLISKGICQSKAEARRIIQEDVFDYVINRTKSL</sequence>
<gene>
    <name evidence="1" type="ORF">LCGC14_1358530</name>
</gene>